<evidence type="ECO:0008006" key="3">
    <source>
        <dbReference type="Google" id="ProtNLM"/>
    </source>
</evidence>
<sequence>MLINGTEINLANLEKPLLLMNEDEELLFQRLILPTIQYELIQCQLALSTRKSISLVRDFWLALYKDREQLYINSGHAMLYPIRLILFELVTKTEHFKRLSKKSFGDECLSLIYAVVLLQFILQWLKDRFQNNIEVYEAMKLLYRVNEDYLDEEQVPIPREHLIAQAIAVKAIRYEVKENAQEFASLLYQTYNFLTYLHDKVKEQEGNETNSLPSMRNVADILNLFYSERYTTDNPSFTG</sequence>
<reference evidence="1" key="1">
    <citation type="submission" date="2023-05" db="EMBL/GenBank/DDBJ databases">
        <title>Comparative genomics of Bacillaceae isolates and their secondary metabolite potential.</title>
        <authorList>
            <person name="Song L."/>
            <person name="Nielsen L.J."/>
            <person name="Mohite O."/>
            <person name="Xu X."/>
            <person name="Weber T."/>
            <person name="Kovacs A.T."/>
        </authorList>
    </citation>
    <scope>NUCLEOTIDE SEQUENCE</scope>
    <source>
        <strain evidence="1">LY1</strain>
    </source>
</reference>
<name>A0AAX3WTU8_9BACI</name>
<organism evidence="1 2">
    <name type="scientific">Lysinibacillus pakistanensis</name>
    <dbReference type="NCBI Taxonomy" id="759811"/>
    <lineage>
        <taxon>Bacteria</taxon>
        <taxon>Bacillati</taxon>
        <taxon>Bacillota</taxon>
        <taxon>Bacilli</taxon>
        <taxon>Bacillales</taxon>
        <taxon>Bacillaceae</taxon>
        <taxon>Lysinibacillus</taxon>
    </lineage>
</organism>
<accession>A0AAX3WTU8</accession>
<evidence type="ECO:0000313" key="1">
    <source>
        <dbReference type="EMBL" id="WHY50178.1"/>
    </source>
</evidence>
<dbReference type="RefSeq" id="WP_283868866.1">
    <property type="nucleotide sequence ID" value="NZ_CP126101.1"/>
</dbReference>
<gene>
    <name evidence="1" type="ORF">QNH24_17845</name>
</gene>
<proteinExistence type="predicted"/>
<evidence type="ECO:0000313" key="2">
    <source>
        <dbReference type="Proteomes" id="UP001178322"/>
    </source>
</evidence>
<dbReference type="Proteomes" id="UP001178322">
    <property type="component" value="Chromosome"/>
</dbReference>
<dbReference type="AlphaFoldDB" id="A0AAX3WTU8"/>
<dbReference type="EMBL" id="CP126101">
    <property type="protein sequence ID" value="WHY50178.1"/>
    <property type="molecule type" value="Genomic_DNA"/>
</dbReference>
<protein>
    <recommendedName>
        <fullName evidence="3">DUF1836 domain-containing protein</fullName>
    </recommendedName>
</protein>